<proteinExistence type="inferred from homology"/>
<dbReference type="CDD" id="cd13654">
    <property type="entry name" value="PBP2_phosphate_like_2"/>
    <property type="match status" value="1"/>
</dbReference>
<dbReference type="PANTHER" id="PTHR30570:SF1">
    <property type="entry name" value="PHOSPHATE-BINDING PROTEIN PSTS"/>
    <property type="match status" value="1"/>
</dbReference>
<evidence type="ECO:0000256" key="4">
    <source>
        <dbReference type="RuleBase" id="RU367119"/>
    </source>
</evidence>
<dbReference type="AlphaFoldDB" id="A0A6J4VD03"/>
<keyword evidence="4" id="KW-0592">Phosphate transport</keyword>
<dbReference type="GO" id="GO:0042301">
    <property type="term" value="F:phosphate ion binding"/>
    <property type="evidence" value="ECO:0007669"/>
    <property type="project" value="UniProtKB-UniRule"/>
</dbReference>
<evidence type="ECO:0000256" key="1">
    <source>
        <dbReference type="ARBA" id="ARBA00008725"/>
    </source>
</evidence>
<comment type="function">
    <text evidence="4">Involved in the system for phosphate transport across the cytoplasmic membrane.</text>
</comment>
<accession>A0A6J4VD03</accession>
<gene>
    <name evidence="6" type="ORF">AVDCRST_MAG33-2978</name>
</gene>
<dbReference type="GO" id="GO:0006817">
    <property type="term" value="P:phosphate ion transport"/>
    <property type="evidence" value="ECO:0007669"/>
    <property type="project" value="UniProtKB-UniRule"/>
</dbReference>
<dbReference type="PANTHER" id="PTHR30570">
    <property type="entry name" value="PERIPLASMIC PHOSPHATE BINDING COMPONENT OF PHOSPHATE ABC TRANSPORTER"/>
    <property type="match status" value="1"/>
</dbReference>
<dbReference type="Pfam" id="PF12849">
    <property type="entry name" value="PBP_like_2"/>
    <property type="match status" value="1"/>
</dbReference>
<feature type="signal peptide" evidence="4">
    <location>
        <begin position="1"/>
        <end position="28"/>
    </location>
</feature>
<keyword evidence="2 4" id="KW-0813">Transport</keyword>
<feature type="domain" description="PBP" evidence="5">
    <location>
        <begin position="53"/>
        <end position="308"/>
    </location>
</feature>
<sequence>MSLFATIRRTLPVAALAATFALTPLASAQDSTPAAEGVAPTPYEAPADIADLEGTIAADGSSTVGPFTQAAAENFNGIAPNVDIAVNVSGTGGGFEAFCAGETDLQNASRPMAEDEAAICAENGVEWYEFEVAYDGITVVVPESNTFLTCLTTESLASIWMGDITNYNEIDPSYPDLAIELFGPGEDSGTYDFFNEEILGEDEAGETIAPAADYEPSEDDNTLVEGVSGTEGGLGHFGFTYYEENQDRLNVVSLSTDGTTDNCVEPTLETISSTEYAPLSRPLYIYASAASLAENTALQEFLRYAIADADAIADSLGAVNAPGEALVTSQEKLEGAIDGSAEPDSAAA</sequence>
<organism evidence="6">
    <name type="scientific">uncultured Thermomicrobiales bacterium</name>
    <dbReference type="NCBI Taxonomy" id="1645740"/>
    <lineage>
        <taxon>Bacteria</taxon>
        <taxon>Pseudomonadati</taxon>
        <taxon>Thermomicrobiota</taxon>
        <taxon>Thermomicrobia</taxon>
        <taxon>Thermomicrobiales</taxon>
        <taxon>environmental samples</taxon>
    </lineage>
</organism>
<protein>
    <recommendedName>
        <fullName evidence="4">Phosphate-binding protein</fullName>
    </recommendedName>
</protein>
<dbReference type="SUPFAM" id="SSF53850">
    <property type="entry name" value="Periplasmic binding protein-like II"/>
    <property type="match status" value="1"/>
</dbReference>
<name>A0A6J4VD03_9BACT</name>
<comment type="similarity">
    <text evidence="1 4">Belongs to the PstS family.</text>
</comment>
<evidence type="ECO:0000313" key="6">
    <source>
        <dbReference type="EMBL" id="CAA9575243.1"/>
    </source>
</evidence>
<dbReference type="NCBIfam" id="TIGR02136">
    <property type="entry name" value="ptsS_2"/>
    <property type="match status" value="1"/>
</dbReference>
<reference evidence="6" key="1">
    <citation type="submission" date="2020-02" db="EMBL/GenBank/DDBJ databases">
        <authorList>
            <person name="Meier V. D."/>
        </authorList>
    </citation>
    <scope>NUCLEOTIDE SEQUENCE</scope>
    <source>
        <strain evidence="6">AVDCRST_MAG33</strain>
    </source>
</reference>
<dbReference type="InterPro" id="IPR011862">
    <property type="entry name" value="Phos-bd"/>
</dbReference>
<dbReference type="InterPro" id="IPR050811">
    <property type="entry name" value="Phosphate_ABC_transporter"/>
</dbReference>
<dbReference type="EMBL" id="CADCWK010000373">
    <property type="protein sequence ID" value="CAA9575243.1"/>
    <property type="molecule type" value="Genomic_DNA"/>
</dbReference>
<evidence type="ECO:0000256" key="3">
    <source>
        <dbReference type="ARBA" id="ARBA00022729"/>
    </source>
</evidence>
<dbReference type="InterPro" id="IPR024370">
    <property type="entry name" value="PBP_domain"/>
</dbReference>
<dbReference type="Gene3D" id="3.40.190.10">
    <property type="entry name" value="Periplasmic binding protein-like II"/>
    <property type="match status" value="2"/>
</dbReference>
<evidence type="ECO:0000256" key="2">
    <source>
        <dbReference type="ARBA" id="ARBA00022448"/>
    </source>
</evidence>
<evidence type="ECO:0000259" key="5">
    <source>
        <dbReference type="Pfam" id="PF12849"/>
    </source>
</evidence>
<feature type="chain" id="PRO_5027139284" description="Phosphate-binding protein" evidence="4">
    <location>
        <begin position="29"/>
        <end position="348"/>
    </location>
</feature>
<keyword evidence="3 4" id="KW-0732">Signal</keyword>